<evidence type="ECO:0000256" key="5">
    <source>
        <dbReference type="ARBA" id="ARBA00022989"/>
    </source>
</evidence>
<evidence type="ECO:0000256" key="1">
    <source>
        <dbReference type="ARBA" id="ARBA00004651"/>
    </source>
</evidence>
<comment type="subcellular location">
    <subcellularLocation>
        <location evidence="1 7">Cell membrane</location>
        <topology evidence="1 7">Multi-pass membrane protein</topology>
    </subcellularLocation>
</comment>
<feature type="transmembrane region" description="Helical" evidence="7">
    <location>
        <begin position="188"/>
        <end position="212"/>
    </location>
</feature>
<dbReference type="InterPro" id="IPR000515">
    <property type="entry name" value="MetI-like"/>
</dbReference>
<keyword evidence="10" id="KW-1185">Reference proteome</keyword>
<accession>A0A1H3UN73</accession>
<sequence length="280" mass="30192">MKAARRSSERAGNLVVHALLIVFAVLAIAPILLIVVNSFKTTPAIFEHPFALPTADTFSAAGYERVFQRGHFVDNYRNSLVVTVGSTVATLVLATLAAFALTEYKVRFAPLVGGFFVAGIMLPIRLGTVPILKTMISWGLMDTLTALVLVYTAMSLPLAVALLMTYFRSVPHDLKEAARIDGAGELRTLSIVLPIVRPGLAAVASVTMLPIWNDLWFPLILAPSQENQTVTLGVQQFVGQFLNDYPALLGALTLGAVPLVVLFVVFSRQFIQGLSQGLGK</sequence>
<dbReference type="PROSITE" id="PS50928">
    <property type="entry name" value="ABC_TM1"/>
    <property type="match status" value="1"/>
</dbReference>
<feature type="transmembrane region" description="Helical" evidence="7">
    <location>
        <begin position="12"/>
        <end position="36"/>
    </location>
</feature>
<evidence type="ECO:0000256" key="7">
    <source>
        <dbReference type="RuleBase" id="RU363032"/>
    </source>
</evidence>
<evidence type="ECO:0000313" key="9">
    <source>
        <dbReference type="EMBL" id="SDZ63501.1"/>
    </source>
</evidence>
<feature type="transmembrane region" description="Helical" evidence="7">
    <location>
        <begin position="80"/>
        <end position="101"/>
    </location>
</feature>
<dbReference type="Proteomes" id="UP000199632">
    <property type="component" value="Unassembled WGS sequence"/>
</dbReference>
<dbReference type="Gene3D" id="1.10.3720.10">
    <property type="entry name" value="MetI-like"/>
    <property type="match status" value="1"/>
</dbReference>
<dbReference type="OrthoDB" id="9794684at2"/>
<feature type="domain" description="ABC transmembrane type-1" evidence="8">
    <location>
        <begin position="76"/>
        <end position="266"/>
    </location>
</feature>
<feature type="transmembrane region" description="Helical" evidence="7">
    <location>
        <begin position="108"/>
        <end position="126"/>
    </location>
</feature>
<evidence type="ECO:0000256" key="4">
    <source>
        <dbReference type="ARBA" id="ARBA00022692"/>
    </source>
</evidence>
<dbReference type="GO" id="GO:0005886">
    <property type="term" value="C:plasma membrane"/>
    <property type="evidence" value="ECO:0007669"/>
    <property type="project" value="UniProtKB-SubCell"/>
</dbReference>
<keyword evidence="6 7" id="KW-0472">Membrane</keyword>
<feature type="transmembrane region" description="Helical" evidence="7">
    <location>
        <begin position="247"/>
        <end position="266"/>
    </location>
</feature>
<evidence type="ECO:0000313" key="10">
    <source>
        <dbReference type="Proteomes" id="UP000199632"/>
    </source>
</evidence>
<dbReference type="RefSeq" id="WP_090802999.1">
    <property type="nucleotide sequence ID" value="NZ_BOND01000034.1"/>
</dbReference>
<dbReference type="InterPro" id="IPR035906">
    <property type="entry name" value="MetI-like_sf"/>
</dbReference>
<gene>
    <name evidence="9" type="ORF">SAMN05421684_7530</name>
</gene>
<dbReference type="AlphaFoldDB" id="A0A1H3UN73"/>
<dbReference type="PANTHER" id="PTHR43744:SF12">
    <property type="entry name" value="ABC TRANSPORTER PERMEASE PROTEIN MG189-RELATED"/>
    <property type="match status" value="1"/>
</dbReference>
<reference evidence="10" key="1">
    <citation type="submission" date="2016-10" db="EMBL/GenBank/DDBJ databases">
        <authorList>
            <person name="Varghese N."/>
            <person name="Submissions S."/>
        </authorList>
    </citation>
    <scope>NUCLEOTIDE SEQUENCE [LARGE SCALE GENOMIC DNA]</scope>
    <source>
        <strain evidence="10">DSM 44718</strain>
    </source>
</reference>
<dbReference type="STRING" id="137265.SAMN05421684_7530"/>
<name>A0A1H3UN73_9ACTN</name>
<keyword evidence="4 7" id="KW-0812">Transmembrane</keyword>
<keyword evidence="3" id="KW-1003">Cell membrane</keyword>
<dbReference type="GO" id="GO:0055085">
    <property type="term" value="P:transmembrane transport"/>
    <property type="evidence" value="ECO:0007669"/>
    <property type="project" value="InterPro"/>
</dbReference>
<protein>
    <submittedName>
        <fullName evidence="9">Carbohydrate ABC transporter membrane protein 2, CUT1 family</fullName>
    </submittedName>
</protein>
<dbReference type="EMBL" id="FNQB01000005">
    <property type="protein sequence ID" value="SDZ63501.1"/>
    <property type="molecule type" value="Genomic_DNA"/>
</dbReference>
<dbReference type="PANTHER" id="PTHR43744">
    <property type="entry name" value="ABC TRANSPORTER PERMEASE PROTEIN MG189-RELATED-RELATED"/>
    <property type="match status" value="1"/>
</dbReference>
<feature type="transmembrane region" description="Helical" evidence="7">
    <location>
        <begin position="146"/>
        <end position="167"/>
    </location>
</feature>
<organism evidence="9 10">
    <name type="scientific">Asanoa ishikariensis</name>
    <dbReference type="NCBI Taxonomy" id="137265"/>
    <lineage>
        <taxon>Bacteria</taxon>
        <taxon>Bacillati</taxon>
        <taxon>Actinomycetota</taxon>
        <taxon>Actinomycetes</taxon>
        <taxon>Micromonosporales</taxon>
        <taxon>Micromonosporaceae</taxon>
        <taxon>Asanoa</taxon>
    </lineage>
</organism>
<keyword evidence="5 7" id="KW-1133">Transmembrane helix</keyword>
<dbReference type="Pfam" id="PF00528">
    <property type="entry name" value="BPD_transp_1"/>
    <property type="match status" value="1"/>
</dbReference>
<comment type="similarity">
    <text evidence="7">Belongs to the binding-protein-dependent transport system permease family.</text>
</comment>
<proteinExistence type="inferred from homology"/>
<evidence type="ECO:0000256" key="6">
    <source>
        <dbReference type="ARBA" id="ARBA00023136"/>
    </source>
</evidence>
<keyword evidence="2 7" id="KW-0813">Transport</keyword>
<evidence type="ECO:0000256" key="3">
    <source>
        <dbReference type="ARBA" id="ARBA00022475"/>
    </source>
</evidence>
<dbReference type="SUPFAM" id="SSF161098">
    <property type="entry name" value="MetI-like"/>
    <property type="match status" value="1"/>
</dbReference>
<evidence type="ECO:0000256" key="2">
    <source>
        <dbReference type="ARBA" id="ARBA00022448"/>
    </source>
</evidence>
<dbReference type="CDD" id="cd06261">
    <property type="entry name" value="TM_PBP2"/>
    <property type="match status" value="1"/>
</dbReference>
<evidence type="ECO:0000259" key="8">
    <source>
        <dbReference type="PROSITE" id="PS50928"/>
    </source>
</evidence>